<evidence type="ECO:0000256" key="3">
    <source>
        <dbReference type="ARBA" id="ARBA00022538"/>
    </source>
</evidence>
<protein>
    <recommendedName>
        <fullName evidence="9">Potassium-transporting ATPase potassium-binding subunit</fullName>
    </recommendedName>
    <alternativeName>
        <fullName evidence="9">ATP phosphohydrolase [potassium-transporting] A chain</fullName>
    </alternativeName>
    <alternativeName>
        <fullName evidence="9">Potassium-binding and translocating subunit A</fullName>
    </alternativeName>
    <alternativeName>
        <fullName evidence="9">Potassium-translocating ATPase A chain</fullName>
    </alternativeName>
</protein>
<name>A0A0S4TT67_RALSL</name>
<evidence type="ECO:0000256" key="1">
    <source>
        <dbReference type="ARBA" id="ARBA00022448"/>
    </source>
</evidence>
<keyword evidence="7 9" id="KW-0406">Ion transport</keyword>
<feature type="transmembrane region" description="Helical" evidence="9">
    <location>
        <begin position="411"/>
        <end position="430"/>
    </location>
</feature>
<evidence type="ECO:0000256" key="8">
    <source>
        <dbReference type="ARBA" id="ARBA00023136"/>
    </source>
</evidence>
<keyword evidence="10" id="KW-0378">Hydrolase</keyword>
<keyword evidence="3 9" id="KW-0633">Potassium transport</keyword>
<feature type="transmembrane region" description="Helical" evidence="9">
    <location>
        <begin position="132"/>
        <end position="154"/>
    </location>
</feature>
<feature type="transmembrane region" description="Helical" evidence="9">
    <location>
        <begin position="451"/>
        <end position="470"/>
    </location>
</feature>
<comment type="subcellular location">
    <subcellularLocation>
        <location evidence="9">Cell membrane</location>
        <topology evidence="9">Multi-pass membrane protein</topology>
    </subcellularLocation>
</comment>
<dbReference type="PIRSF" id="PIRSF001294">
    <property type="entry name" value="K_ATPaseA"/>
    <property type="match status" value="1"/>
</dbReference>
<sequence>MNAFLLQLAIYLAVLLVLARPLGTYMARVFGDAPSRAHWLRPVERLLYRGAGVDPRAEMGWKHYALALIAVNVLGALAVYALQRLQPWLPLNPQGFGAVTPDSSFNTAVSFVTNTNWQGYSGESTMSYLTQMLGLAVQNFLSAATGIAVVIALIRGFARHSAGTIGNFWVDFTRATLYVLLPLSVIVAVFFVSQGAIQNFDAYKEVTTVTATTYDNPKTDAQGNPIKDAQGNPVTEKATTQKQTLPMGPIASQEAIKMLGTNGGGPFNANSAHPYENPTPLTNFVQMLSIFIIPAALCFTFGVMVGDRRQGWAVLASMTILFVVLAVFEMWAELHANPMLAHLGVDQAVGNMEGKETRFGIVASALFATITTAASCGAVNAMHDSLTALGGLVPMFLIQLGEVVFGGVGSGLYGMLVYAILAVFIAGLMIGRTPEYLGKKIEVFEMKMTSIAILVTPLLVLVGTAVAVLTSGGRAGIFNPGTHGFSEVLYAFSSAANNNGSAFAGLSANTPFYNVALAICMWLGRFWIIVPVLAMAGTFAAKKRLPVTVGTLPTHGPLFVVLLIGSVLLVGALTYIPALALGPIAEHLAR</sequence>
<dbReference type="GO" id="GO:0030955">
    <property type="term" value="F:potassium ion binding"/>
    <property type="evidence" value="ECO:0007669"/>
    <property type="project" value="UniProtKB-UniRule"/>
</dbReference>
<dbReference type="InterPro" id="IPR004623">
    <property type="entry name" value="KdpA"/>
</dbReference>
<dbReference type="AlphaFoldDB" id="A0A0S4TT67"/>
<evidence type="ECO:0000256" key="7">
    <source>
        <dbReference type="ARBA" id="ARBA00023065"/>
    </source>
</evidence>
<reference evidence="10" key="1">
    <citation type="submission" date="2015-10" db="EMBL/GenBank/DDBJ databases">
        <authorList>
            <person name="Gilbert D.G."/>
        </authorList>
    </citation>
    <scope>NUCLEOTIDE SEQUENCE</scope>
    <source>
        <strain evidence="10">Phyl III-seqv23</strain>
    </source>
</reference>
<comment type="similarity">
    <text evidence="9">Belongs to the KdpA family.</text>
</comment>
<evidence type="ECO:0000256" key="5">
    <source>
        <dbReference type="ARBA" id="ARBA00022958"/>
    </source>
</evidence>
<organism evidence="10">
    <name type="scientific">Ralstonia solanacearum</name>
    <name type="common">Pseudomonas solanacearum</name>
    <dbReference type="NCBI Taxonomy" id="305"/>
    <lineage>
        <taxon>Bacteria</taxon>
        <taxon>Pseudomonadati</taxon>
        <taxon>Pseudomonadota</taxon>
        <taxon>Betaproteobacteria</taxon>
        <taxon>Burkholderiales</taxon>
        <taxon>Burkholderiaceae</taxon>
        <taxon>Ralstonia</taxon>
        <taxon>Ralstonia solanacearum species complex</taxon>
    </lineage>
</organism>
<evidence type="ECO:0000256" key="6">
    <source>
        <dbReference type="ARBA" id="ARBA00022989"/>
    </source>
</evidence>
<evidence type="ECO:0000313" key="10">
    <source>
        <dbReference type="EMBL" id="CUV12819.1"/>
    </source>
</evidence>
<dbReference type="GO" id="GO:0008556">
    <property type="term" value="F:P-type potassium transmembrane transporter activity"/>
    <property type="evidence" value="ECO:0007669"/>
    <property type="project" value="InterPro"/>
</dbReference>
<dbReference type="PANTHER" id="PTHR30607:SF2">
    <property type="entry name" value="POTASSIUM-TRANSPORTING ATPASE POTASSIUM-BINDING SUBUNIT"/>
    <property type="match status" value="1"/>
</dbReference>
<proteinExistence type="inferred from homology"/>
<feature type="transmembrane region" description="Helical" evidence="9">
    <location>
        <begin position="386"/>
        <end position="405"/>
    </location>
</feature>
<feature type="transmembrane region" description="Helical" evidence="9">
    <location>
        <begin position="284"/>
        <end position="305"/>
    </location>
</feature>
<feature type="transmembrane region" description="Helical" evidence="9">
    <location>
        <begin position="359"/>
        <end position="379"/>
    </location>
</feature>
<dbReference type="HAMAP" id="MF_00275">
    <property type="entry name" value="KdpA"/>
    <property type="match status" value="1"/>
</dbReference>
<evidence type="ECO:0000256" key="9">
    <source>
        <dbReference type="HAMAP-Rule" id="MF_00275"/>
    </source>
</evidence>
<keyword evidence="1 9" id="KW-0813">Transport</keyword>
<feature type="transmembrane region" description="Helical" evidence="9">
    <location>
        <begin position="512"/>
        <end position="537"/>
    </location>
</feature>
<dbReference type="NCBIfam" id="TIGR00680">
    <property type="entry name" value="kdpA"/>
    <property type="match status" value="1"/>
</dbReference>
<feature type="transmembrane region" description="Helical" evidence="9">
    <location>
        <begin position="175"/>
        <end position="197"/>
    </location>
</feature>
<keyword evidence="8 9" id="KW-0472">Membrane</keyword>
<keyword evidence="2 9" id="KW-1003">Cell membrane</keyword>
<feature type="transmembrane region" description="Helical" evidence="9">
    <location>
        <begin position="558"/>
        <end position="580"/>
    </location>
</feature>
<dbReference type="PANTHER" id="PTHR30607">
    <property type="entry name" value="POTASSIUM-TRANSPORTING ATPASE A CHAIN"/>
    <property type="match status" value="1"/>
</dbReference>
<keyword evidence="5 9" id="KW-0630">Potassium</keyword>
<evidence type="ECO:0000256" key="4">
    <source>
        <dbReference type="ARBA" id="ARBA00022692"/>
    </source>
</evidence>
<gene>
    <name evidence="9 10" type="primary">kdpA</name>
    <name evidence="10" type="ORF">RUN39_v1_430039</name>
</gene>
<feature type="transmembrane region" description="Helical" evidence="9">
    <location>
        <begin position="61"/>
        <end position="82"/>
    </location>
</feature>
<comment type="subunit">
    <text evidence="9">The system is composed of three essential subunits: KdpA, KdpB and KdpC.</text>
</comment>
<dbReference type="EMBL" id="LN899819">
    <property type="protein sequence ID" value="CUV12819.1"/>
    <property type="molecule type" value="Genomic_DNA"/>
</dbReference>
<dbReference type="GO" id="GO:0005886">
    <property type="term" value="C:plasma membrane"/>
    <property type="evidence" value="ECO:0007669"/>
    <property type="project" value="UniProtKB-SubCell"/>
</dbReference>
<dbReference type="Pfam" id="PF03814">
    <property type="entry name" value="KdpA"/>
    <property type="match status" value="1"/>
</dbReference>
<keyword evidence="6 9" id="KW-1133">Transmembrane helix</keyword>
<comment type="function">
    <text evidence="9">Part of the high-affinity ATP-driven potassium transport (or Kdp) system, which catalyzes the hydrolysis of ATP coupled with the electrogenic transport of potassium into the cytoplasm. This subunit binds the extracellular potassium ions and delivers the ions to the membrane domain of KdpB through an intramembrane tunnel.</text>
</comment>
<keyword evidence="4 9" id="KW-0812">Transmembrane</keyword>
<dbReference type="PATRIC" id="fig|305.106.peg.3142"/>
<evidence type="ECO:0000256" key="2">
    <source>
        <dbReference type="ARBA" id="ARBA00022475"/>
    </source>
</evidence>
<feature type="transmembrane region" description="Helical" evidence="9">
    <location>
        <begin position="312"/>
        <end position="332"/>
    </location>
</feature>
<accession>A0A0S4TT67</accession>
<dbReference type="GO" id="GO:0016787">
    <property type="term" value="F:hydrolase activity"/>
    <property type="evidence" value="ECO:0007669"/>
    <property type="project" value="UniProtKB-KW"/>
</dbReference>